<dbReference type="Pfam" id="PF01266">
    <property type="entry name" value="DAO"/>
    <property type="match status" value="1"/>
</dbReference>
<keyword evidence="6" id="KW-1185">Reference proteome</keyword>
<dbReference type="Gene3D" id="3.30.9.10">
    <property type="entry name" value="D-Amino Acid Oxidase, subunit A, domain 2"/>
    <property type="match status" value="1"/>
</dbReference>
<name>A0A2X2CXD7_PSELU</name>
<dbReference type="Proteomes" id="UP000626180">
    <property type="component" value="Unassembled WGS sequence"/>
</dbReference>
<dbReference type="AlphaFoldDB" id="A0A2X2CXD7"/>
<dbReference type="GO" id="GO:0043799">
    <property type="term" value="F:glycine oxidase activity"/>
    <property type="evidence" value="ECO:0007669"/>
    <property type="project" value="UniProtKB-EC"/>
</dbReference>
<accession>A0A2X2CXD7</accession>
<evidence type="ECO:0000313" key="4">
    <source>
        <dbReference type="EMBL" id="SPZ13452.1"/>
    </source>
</evidence>
<proteinExistence type="predicted"/>
<dbReference type="EC" id="1.4.99.6" evidence="4"/>
<dbReference type="RefSeq" id="WP_010798640.1">
    <property type="nucleotide sequence ID" value="NZ_CP069263.1"/>
</dbReference>
<dbReference type="GO" id="GO:0005737">
    <property type="term" value="C:cytoplasm"/>
    <property type="evidence" value="ECO:0007669"/>
    <property type="project" value="TreeGrafter"/>
</dbReference>
<dbReference type="EMBL" id="UAUF01000014">
    <property type="protein sequence ID" value="SPZ13452.1"/>
    <property type="molecule type" value="Genomic_DNA"/>
</dbReference>
<dbReference type="Gene3D" id="3.50.50.60">
    <property type="entry name" value="FAD/NAD(P)-binding domain"/>
    <property type="match status" value="2"/>
</dbReference>
<dbReference type="InterPro" id="IPR006076">
    <property type="entry name" value="FAD-dep_OxRdtase"/>
</dbReference>
<feature type="domain" description="FAD dependent oxidoreductase" evidence="2">
    <location>
        <begin position="9"/>
        <end position="400"/>
    </location>
</feature>
<dbReference type="InterPro" id="IPR036188">
    <property type="entry name" value="FAD/NAD-bd_sf"/>
</dbReference>
<gene>
    <name evidence="4" type="primary">thiO_4</name>
    <name evidence="3" type="ORF">IRZ65_19605</name>
    <name evidence="4" type="ORF">NCTC11842_05196</name>
</gene>
<evidence type="ECO:0000313" key="3">
    <source>
        <dbReference type="EMBL" id="MBF8642877.1"/>
    </source>
</evidence>
<organism evidence="4 5">
    <name type="scientific">Pseudomonas luteola</name>
    <dbReference type="NCBI Taxonomy" id="47886"/>
    <lineage>
        <taxon>Bacteria</taxon>
        <taxon>Pseudomonadati</taxon>
        <taxon>Pseudomonadota</taxon>
        <taxon>Gammaproteobacteria</taxon>
        <taxon>Pseudomonadales</taxon>
        <taxon>Pseudomonadaceae</taxon>
        <taxon>Pseudomonas</taxon>
    </lineage>
</organism>
<reference evidence="3 6" key="2">
    <citation type="submission" date="2020-10" db="EMBL/GenBank/DDBJ databases">
        <title>Genome sequences of Pseudomonas isolates.</title>
        <authorList>
            <person name="Wessels L."/>
            <person name="Reich F."/>
            <person name="Hammerl J."/>
        </authorList>
    </citation>
    <scope>NUCLEOTIDE SEQUENCE [LARGE SCALE GENOMIC DNA]</scope>
    <source>
        <strain evidence="3 6">20-MO00624-0</strain>
    </source>
</reference>
<dbReference type="SUPFAM" id="SSF51905">
    <property type="entry name" value="FAD/NAD(P)-binding domain"/>
    <property type="match status" value="1"/>
</dbReference>
<keyword evidence="1 4" id="KW-0560">Oxidoreductase</keyword>
<dbReference type="PANTHER" id="PTHR13847:SF289">
    <property type="entry name" value="GLYCINE OXIDASE"/>
    <property type="match status" value="1"/>
</dbReference>
<reference evidence="4 5" key="1">
    <citation type="submission" date="2018-06" db="EMBL/GenBank/DDBJ databases">
        <authorList>
            <consortium name="Pathogen Informatics"/>
            <person name="Doyle S."/>
        </authorList>
    </citation>
    <scope>NUCLEOTIDE SEQUENCE [LARGE SCALE GENOMIC DNA]</scope>
    <source>
        <strain evidence="4 5">NCTC11842</strain>
    </source>
</reference>
<dbReference type="EMBL" id="JADMCD010000012">
    <property type="protein sequence ID" value="MBF8642877.1"/>
    <property type="molecule type" value="Genomic_DNA"/>
</dbReference>
<evidence type="ECO:0000259" key="2">
    <source>
        <dbReference type="Pfam" id="PF01266"/>
    </source>
</evidence>
<evidence type="ECO:0000313" key="5">
    <source>
        <dbReference type="Proteomes" id="UP000250443"/>
    </source>
</evidence>
<dbReference type="Proteomes" id="UP000250443">
    <property type="component" value="Unassembled WGS sequence"/>
</dbReference>
<protein>
    <submittedName>
        <fullName evidence="4">D-amino acid dehydrogenase small subunit</fullName>
        <ecNumber evidence="4">1.4.3.19</ecNumber>
        <ecNumber evidence="4">1.4.99.6</ecNumber>
    </submittedName>
    <submittedName>
        <fullName evidence="3">FAD-binding oxidoreductase</fullName>
    </submittedName>
</protein>
<evidence type="ECO:0000313" key="6">
    <source>
        <dbReference type="Proteomes" id="UP000626180"/>
    </source>
</evidence>
<sequence length="418" mass="45536">MEALDSLRCAVIGAGLVGLCTALALQRQGRKVTLIDAGRPGEGASWGNAGFLATESIDPLSTWGTLKSAPRLLLDRHGPLVIPKVNLPASLPWLARFTRAAGPAMVNASRTALADLNRQAVPAWQACLSSIGQSDLLVRCGYLLAWESAAGLSAARREVKHLQAWDQPVELIERQQLDDMEPNLAGRMSHALHFPEAYRVRDPAWLGAALFEAYTSAGGVFMQQPVAAIRVVDAHRIELQLGLETRMFSKVALCAGASSGELLKTLSISVPLMAERGYHLSVQSSETFLNRPVCSVDRRVFLSPLNSGFRVVGISELGGLTLPAQPARFETLRHHARQLFPHRSELINQASEWMGKRPTLPDSLPVIDVHPDHAHLGFAFGNQHLGLTQAAITGRLLSQRLMGMPCDLNLKPFRITRF</sequence>
<evidence type="ECO:0000256" key="1">
    <source>
        <dbReference type="ARBA" id="ARBA00023002"/>
    </source>
</evidence>
<dbReference type="PANTHER" id="PTHR13847">
    <property type="entry name" value="SARCOSINE DEHYDROGENASE-RELATED"/>
    <property type="match status" value="1"/>
</dbReference>
<dbReference type="EC" id="1.4.3.19" evidence="4"/>
<dbReference type="SUPFAM" id="SSF54373">
    <property type="entry name" value="FAD-linked reductases, C-terminal domain"/>
    <property type="match status" value="1"/>
</dbReference>